<dbReference type="Pfam" id="PF12849">
    <property type="entry name" value="PBP_like_2"/>
    <property type="match status" value="1"/>
</dbReference>
<organism evidence="2">
    <name type="scientific">marine metagenome</name>
    <dbReference type="NCBI Taxonomy" id="408172"/>
    <lineage>
        <taxon>unclassified sequences</taxon>
        <taxon>metagenomes</taxon>
        <taxon>ecological metagenomes</taxon>
    </lineage>
</organism>
<dbReference type="EMBL" id="UINC01042736">
    <property type="protein sequence ID" value="SVB45762.1"/>
    <property type="molecule type" value="Genomic_DNA"/>
</dbReference>
<dbReference type="PANTHER" id="PTHR37945">
    <property type="entry name" value="EXTRACELLULAR TUNGSTATE BINDING PROTEIN"/>
    <property type="match status" value="1"/>
</dbReference>
<evidence type="ECO:0000259" key="1">
    <source>
        <dbReference type="Pfam" id="PF12849"/>
    </source>
</evidence>
<reference evidence="2" key="1">
    <citation type="submission" date="2018-05" db="EMBL/GenBank/DDBJ databases">
        <authorList>
            <person name="Lanie J.A."/>
            <person name="Ng W.-L."/>
            <person name="Kazmierczak K.M."/>
            <person name="Andrzejewski T.M."/>
            <person name="Davidsen T.M."/>
            <person name="Wayne K.J."/>
            <person name="Tettelin H."/>
            <person name="Glass J.I."/>
            <person name="Rusch D."/>
            <person name="Podicherti R."/>
            <person name="Tsui H.-C.T."/>
            <person name="Winkler M.E."/>
        </authorList>
    </citation>
    <scope>NUCLEOTIDE SEQUENCE</scope>
</reference>
<dbReference type="InterPro" id="IPR024370">
    <property type="entry name" value="PBP_domain"/>
</dbReference>
<dbReference type="PANTHER" id="PTHR37945:SF1">
    <property type="entry name" value="EXTRACELLULAR TUNGSTATE BINDING PROTEIN"/>
    <property type="match status" value="1"/>
</dbReference>
<feature type="non-terminal residue" evidence="2">
    <location>
        <position position="229"/>
    </location>
</feature>
<feature type="non-terminal residue" evidence="2">
    <location>
        <position position="1"/>
    </location>
</feature>
<dbReference type="SUPFAM" id="SSF53850">
    <property type="entry name" value="Periplasmic binding protein-like II"/>
    <property type="match status" value="1"/>
</dbReference>
<sequence length="229" mass="26109">MGKILIIFFITFFYNSVYGLENKIIIASTTSTYDTGLMDEINNKFNEKYNIQVQVLALGTGQAIRAAVDGNVELLLVHHTPSELEFMNKGYGEIRYNLMYNDFVLVGPINDTKKCTSVLSKFHKIYDGKKIFITRGDDSGTHKKELELWKKIDLLPSDSDNWYLNVGQGMGMTLLIANEKKAYTLSDRSSWISFNKKNNLRVVCDNDPPLFNQYGIILVNNKLNNKLNV</sequence>
<evidence type="ECO:0000313" key="2">
    <source>
        <dbReference type="EMBL" id="SVB45762.1"/>
    </source>
</evidence>
<dbReference type="AlphaFoldDB" id="A0A382E601"/>
<feature type="domain" description="PBP" evidence="1">
    <location>
        <begin position="25"/>
        <end position="221"/>
    </location>
</feature>
<proteinExistence type="predicted"/>
<dbReference type="InterPro" id="IPR052738">
    <property type="entry name" value="ABC-Tungstate_binding"/>
</dbReference>
<name>A0A382E601_9ZZZZ</name>
<protein>
    <recommendedName>
        <fullName evidence="1">PBP domain-containing protein</fullName>
    </recommendedName>
</protein>
<dbReference type="Gene3D" id="3.40.190.10">
    <property type="entry name" value="Periplasmic binding protein-like II"/>
    <property type="match status" value="2"/>
</dbReference>
<accession>A0A382E601</accession>
<gene>
    <name evidence="2" type="ORF">METZ01_LOCUS198616</name>
</gene>